<reference evidence="1" key="1">
    <citation type="journal article" date="2021" name="Front. Plant Sci.">
        <title>Chromosome-Scale Genome Assembly for Chinese Sour Jujube and Insights Into Its Genome Evolution and Domestication Signature.</title>
        <authorList>
            <person name="Shen L.-Y."/>
            <person name="Luo H."/>
            <person name="Wang X.-L."/>
            <person name="Wang X.-M."/>
            <person name="Qiu X.-J."/>
            <person name="Liu H."/>
            <person name="Zhou S.-S."/>
            <person name="Jia K.-H."/>
            <person name="Nie S."/>
            <person name="Bao Y.-T."/>
            <person name="Zhang R.-G."/>
            <person name="Yun Q.-Z."/>
            <person name="Chai Y.-H."/>
            <person name="Lu J.-Y."/>
            <person name="Li Y."/>
            <person name="Zhao S.-W."/>
            <person name="Mao J.-F."/>
            <person name="Jia S.-G."/>
            <person name="Mao Y.-M."/>
        </authorList>
    </citation>
    <scope>NUCLEOTIDE SEQUENCE</scope>
    <source>
        <strain evidence="1">AT0</strain>
        <tissue evidence="1">Leaf</tissue>
    </source>
</reference>
<evidence type="ECO:0000313" key="2">
    <source>
        <dbReference type="Proteomes" id="UP000813462"/>
    </source>
</evidence>
<protein>
    <submittedName>
        <fullName evidence="1">Uncharacterized protein</fullName>
    </submittedName>
</protein>
<evidence type="ECO:0000313" key="1">
    <source>
        <dbReference type="EMBL" id="KAH7528359.1"/>
    </source>
</evidence>
<organism evidence="1 2">
    <name type="scientific">Ziziphus jujuba var. spinosa</name>
    <dbReference type="NCBI Taxonomy" id="714518"/>
    <lineage>
        <taxon>Eukaryota</taxon>
        <taxon>Viridiplantae</taxon>
        <taxon>Streptophyta</taxon>
        <taxon>Embryophyta</taxon>
        <taxon>Tracheophyta</taxon>
        <taxon>Spermatophyta</taxon>
        <taxon>Magnoliopsida</taxon>
        <taxon>eudicotyledons</taxon>
        <taxon>Gunneridae</taxon>
        <taxon>Pentapetalae</taxon>
        <taxon>rosids</taxon>
        <taxon>fabids</taxon>
        <taxon>Rosales</taxon>
        <taxon>Rhamnaceae</taxon>
        <taxon>Paliureae</taxon>
        <taxon>Ziziphus</taxon>
    </lineage>
</organism>
<dbReference type="Proteomes" id="UP000813462">
    <property type="component" value="Unassembled WGS sequence"/>
</dbReference>
<dbReference type="EMBL" id="JAEACU010000005">
    <property type="protein sequence ID" value="KAH7528359.1"/>
    <property type="molecule type" value="Genomic_DNA"/>
</dbReference>
<comment type="caution">
    <text evidence="1">The sequence shown here is derived from an EMBL/GenBank/DDBJ whole genome shotgun (WGS) entry which is preliminary data.</text>
</comment>
<sequence>MLISTLNDVILRCILGQKFQKDYTSGFGELSKRVVVQFTSFKFGDYFPYLRWMDMLTGLVSSPKATLGELDLFLKTPSSEGNCAVILKVAINLVLLQNCDYLGVDVFLVVEMKIFESWLEEARAWLLPMLHKDVSSIRC</sequence>
<dbReference type="AlphaFoldDB" id="A0A978VDC0"/>
<gene>
    <name evidence="1" type="ORF">FEM48_Zijuj05G0064200</name>
</gene>
<accession>A0A978VDC0</accession>
<name>A0A978VDC0_ZIZJJ</name>
<proteinExistence type="predicted"/>